<dbReference type="Proteomes" id="UP000733611">
    <property type="component" value="Unassembled WGS sequence"/>
</dbReference>
<name>A0A948TG25_9GAMM</name>
<dbReference type="Pfam" id="PF07282">
    <property type="entry name" value="Cas12f1-like_TNB"/>
    <property type="match status" value="1"/>
</dbReference>
<dbReference type="EMBL" id="JAHLFE010000083">
    <property type="protein sequence ID" value="MBU3844073.1"/>
    <property type="molecule type" value="Genomic_DNA"/>
</dbReference>
<keyword evidence="1" id="KW-0238">DNA-binding</keyword>
<evidence type="ECO:0000256" key="1">
    <source>
        <dbReference type="ARBA" id="ARBA00023125"/>
    </source>
</evidence>
<dbReference type="GO" id="GO:0003677">
    <property type="term" value="F:DNA binding"/>
    <property type="evidence" value="ECO:0007669"/>
    <property type="project" value="UniProtKB-KW"/>
</dbReference>
<gene>
    <name evidence="3" type="ORF">H9847_04265</name>
</gene>
<dbReference type="AlphaFoldDB" id="A0A948TG25"/>
<protein>
    <submittedName>
        <fullName evidence="3">IS200/IS605 family accessory protein TnpB-related protein</fullName>
    </submittedName>
</protein>
<evidence type="ECO:0000313" key="3">
    <source>
        <dbReference type="EMBL" id="MBU3844073.1"/>
    </source>
</evidence>
<feature type="domain" description="Cas12f1-like TNB" evidence="2">
    <location>
        <begin position="430"/>
        <end position="507"/>
    </location>
</feature>
<accession>A0A948TG25</accession>
<proteinExistence type="predicted"/>
<organism evidence="3 4">
    <name type="scientific">Candidatus Anaerobiospirillum pullicola</name>
    <dbReference type="NCBI Taxonomy" id="2838451"/>
    <lineage>
        <taxon>Bacteria</taxon>
        <taxon>Pseudomonadati</taxon>
        <taxon>Pseudomonadota</taxon>
        <taxon>Gammaproteobacteria</taxon>
        <taxon>Aeromonadales</taxon>
        <taxon>Succinivibrionaceae</taxon>
        <taxon>Anaerobiospirillum</taxon>
    </lineage>
</organism>
<dbReference type="InterPro" id="IPR010095">
    <property type="entry name" value="Cas12f1-like_TNB"/>
</dbReference>
<evidence type="ECO:0000259" key="2">
    <source>
        <dbReference type="Pfam" id="PF07282"/>
    </source>
</evidence>
<dbReference type="NCBIfam" id="TIGR01766">
    <property type="entry name" value="IS200/IS605 family accessory protein TnpB-like domain"/>
    <property type="match status" value="1"/>
</dbReference>
<sequence>MSDPQVEQRVEQHVVLMGNANFQACAHFCSIAKSLGNCVAYHGRHLIFDNLKLGSASDFDKAIRELYEPVYRAMPSSAAAQRQVQIIHEQFKSFFAAMAEYHETPERFLGKPRLPGYAEKFRTGVVGRNGYRIKDGYLILSGAEKFGFEPIKVQCCQNQRVNAKADEAVCGDVRICPKGHSFVIEITYRKEVHPENFSYLRKDHALSVDFGLNNIVAGIATKPGLPTLLVKGGQFKSVNQLWNKSCAELRAQSAALLHEAAKFTVLSNVLKAEAVMLTAQERALSSEAEQITARKMALKTEDEQLIANGKSRDASVKLTALWLDCEAKLKQIAAQNKAQESDDKLRAARELDNKATPYLHRAQSKLNHVADITRKRNQRIGDLSHKTANAVIAFCLDNQLGTIILGHNPDWKQGINLGRRVNQKFVNIPYAQIIQKIQYRAKEYGITVIVREESYTSKASALDFDPMLASYQKGAQCTFSGKRIQRGLYRTKNGQLINADLNGALNIGRKELGDNWLRQSLANGGFVDKPVVIRNLHQKIR</sequence>
<reference evidence="3" key="1">
    <citation type="journal article" date="2021" name="PeerJ">
        <title>Extensive microbial diversity within the chicken gut microbiome revealed by metagenomics and culture.</title>
        <authorList>
            <person name="Gilroy R."/>
            <person name="Ravi A."/>
            <person name="Getino M."/>
            <person name="Pursley I."/>
            <person name="Horton D.L."/>
            <person name="Alikhan N.F."/>
            <person name="Baker D."/>
            <person name="Gharbi K."/>
            <person name="Hall N."/>
            <person name="Watson M."/>
            <person name="Adriaenssens E.M."/>
            <person name="Foster-Nyarko E."/>
            <person name="Jarju S."/>
            <person name="Secka A."/>
            <person name="Antonio M."/>
            <person name="Oren A."/>
            <person name="Chaudhuri R.R."/>
            <person name="La Ragione R."/>
            <person name="Hildebrand F."/>
            <person name="Pallen M.J."/>
        </authorList>
    </citation>
    <scope>NUCLEOTIDE SEQUENCE</scope>
    <source>
        <strain evidence="3">378</strain>
    </source>
</reference>
<evidence type="ECO:0000313" key="4">
    <source>
        <dbReference type="Proteomes" id="UP000733611"/>
    </source>
</evidence>
<comment type="caution">
    <text evidence="3">The sequence shown here is derived from an EMBL/GenBank/DDBJ whole genome shotgun (WGS) entry which is preliminary data.</text>
</comment>
<reference evidence="3" key="2">
    <citation type="submission" date="2021-04" db="EMBL/GenBank/DDBJ databases">
        <authorList>
            <person name="Gilroy R."/>
        </authorList>
    </citation>
    <scope>NUCLEOTIDE SEQUENCE</scope>
    <source>
        <strain evidence="3">378</strain>
    </source>
</reference>